<sequence length="252" mass="27318">MSSLRSFVLLLQFFTRLPLPWQIPFQEGMLSRAIIWLPLVGLVIGGINALAYMLGSVMAGPVAGVFFAMGANLFLTGAFHLDGLADTCDGIYSSRKRERMLEIMKDSRLGTNGACALLLVFLARYHGLLLLPENLLPLVIVLMPLSARACNPLLMLASYARKEGLGNLFIGKITWGRALVSVGIGALLVFALTANLWLLAAYLLLAVWQRLFTHYITGILGGMTGDTLGAGDELSEIIFLGLCCLGAYHGWL</sequence>
<evidence type="ECO:0000256" key="6">
    <source>
        <dbReference type="ARBA" id="ARBA00015850"/>
    </source>
</evidence>
<feature type="transmembrane region" description="Helical" evidence="19">
    <location>
        <begin position="33"/>
        <end position="54"/>
    </location>
</feature>
<evidence type="ECO:0000256" key="3">
    <source>
        <dbReference type="ARBA" id="ARBA00004663"/>
    </source>
</evidence>
<dbReference type="InterPro" id="IPR003805">
    <property type="entry name" value="CobS"/>
</dbReference>
<keyword evidence="21" id="KW-1185">Reference proteome</keyword>
<comment type="cofactor">
    <cofactor evidence="1 19">
        <name>Mg(2+)</name>
        <dbReference type="ChEBI" id="CHEBI:18420"/>
    </cofactor>
</comment>
<evidence type="ECO:0000256" key="11">
    <source>
        <dbReference type="ARBA" id="ARBA00022842"/>
    </source>
</evidence>
<dbReference type="UniPathway" id="UPA00148">
    <property type="reaction ID" value="UER00238"/>
</dbReference>
<evidence type="ECO:0000256" key="13">
    <source>
        <dbReference type="ARBA" id="ARBA00023136"/>
    </source>
</evidence>
<keyword evidence="9 19" id="KW-0808">Transferase</keyword>
<evidence type="ECO:0000256" key="8">
    <source>
        <dbReference type="ARBA" id="ARBA00022573"/>
    </source>
</evidence>
<feature type="transmembrane region" description="Helical" evidence="19">
    <location>
        <begin position="178"/>
        <end position="205"/>
    </location>
</feature>
<comment type="subcellular location">
    <subcellularLocation>
        <location evidence="2 19">Cell membrane</location>
        <topology evidence="2 19">Multi-pass membrane protein</topology>
    </subcellularLocation>
</comment>
<comment type="similarity">
    <text evidence="4 19">Belongs to the CobS family.</text>
</comment>
<accession>A0A5D6WF45</accession>
<evidence type="ECO:0000256" key="19">
    <source>
        <dbReference type="HAMAP-Rule" id="MF_00719"/>
    </source>
</evidence>
<evidence type="ECO:0000313" key="21">
    <source>
        <dbReference type="Proteomes" id="UP000323646"/>
    </source>
</evidence>
<dbReference type="PANTHER" id="PTHR34148">
    <property type="entry name" value="ADENOSYLCOBINAMIDE-GDP RIBAZOLETRANSFERASE"/>
    <property type="match status" value="1"/>
</dbReference>
<dbReference type="EMBL" id="VTOY01000001">
    <property type="protein sequence ID" value="TYZ25054.1"/>
    <property type="molecule type" value="Genomic_DNA"/>
</dbReference>
<dbReference type="NCBIfam" id="TIGR00317">
    <property type="entry name" value="cobS"/>
    <property type="match status" value="1"/>
</dbReference>
<keyword evidence="11 19" id="KW-0460">Magnesium</keyword>
<comment type="catalytic activity">
    <reaction evidence="17 19">
        <text>alpha-ribazole + adenosylcob(III)inamide-GDP = adenosylcob(III)alamin + GMP + H(+)</text>
        <dbReference type="Rhea" id="RHEA:16049"/>
        <dbReference type="ChEBI" id="CHEBI:10329"/>
        <dbReference type="ChEBI" id="CHEBI:15378"/>
        <dbReference type="ChEBI" id="CHEBI:18408"/>
        <dbReference type="ChEBI" id="CHEBI:58115"/>
        <dbReference type="ChEBI" id="CHEBI:60487"/>
        <dbReference type="EC" id="2.7.8.26"/>
    </reaction>
</comment>
<keyword evidence="8 19" id="KW-0169">Cobalamin biosynthesis</keyword>
<evidence type="ECO:0000256" key="16">
    <source>
        <dbReference type="ARBA" id="ARBA00032853"/>
    </source>
</evidence>
<comment type="pathway">
    <text evidence="3 19">Cofactor biosynthesis; adenosylcobalamin biosynthesis; adenosylcobalamin from cob(II)yrinate a,c-diamide: step 7/7.</text>
</comment>
<proteinExistence type="inferred from homology"/>
<dbReference type="EC" id="2.7.8.26" evidence="5 19"/>
<dbReference type="GO" id="GO:0008818">
    <property type="term" value="F:cobalamin 5'-phosphate synthase activity"/>
    <property type="evidence" value="ECO:0007669"/>
    <property type="project" value="UniProtKB-UniRule"/>
</dbReference>
<gene>
    <name evidence="19 20" type="primary">cobS</name>
    <name evidence="20" type="ORF">FZ040_03230</name>
</gene>
<evidence type="ECO:0000256" key="15">
    <source>
        <dbReference type="ARBA" id="ARBA00032605"/>
    </source>
</evidence>
<evidence type="ECO:0000256" key="17">
    <source>
        <dbReference type="ARBA" id="ARBA00048623"/>
    </source>
</evidence>
<evidence type="ECO:0000256" key="12">
    <source>
        <dbReference type="ARBA" id="ARBA00022989"/>
    </source>
</evidence>
<feature type="transmembrane region" description="Helical" evidence="19">
    <location>
        <begin position="135"/>
        <end position="157"/>
    </location>
</feature>
<evidence type="ECO:0000256" key="1">
    <source>
        <dbReference type="ARBA" id="ARBA00001946"/>
    </source>
</evidence>
<dbReference type="GO" id="GO:0009236">
    <property type="term" value="P:cobalamin biosynthetic process"/>
    <property type="evidence" value="ECO:0007669"/>
    <property type="project" value="UniProtKB-UniRule"/>
</dbReference>
<feature type="transmembrane region" description="Helical" evidence="19">
    <location>
        <begin position="66"/>
        <end position="88"/>
    </location>
</feature>
<dbReference type="PANTHER" id="PTHR34148:SF1">
    <property type="entry name" value="ADENOSYLCOBINAMIDE-GDP RIBAZOLETRANSFERASE"/>
    <property type="match status" value="1"/>
</dbReference>
<evidence type="ECO:0000256" key="9">
    <source>
        <dbReference type="ARBA" id="ARBA00022679"/>
    </source>
</evidence>
<keyword evidence="13 19" id="KW-0472">Membrane</keyword>
<dbReference type="GO" id="GO:0051073">
    <property type="term" value="F:adenosylcobinamide-GDP ribazoletransferase activity"/>
    <property type="evidence" value="ECO:0007669"/>
    <property type="project" value="UniProtKB-UniRule"/>
</dbReference>
<evidence type="ECO:0000256" key="18">
    <source>
        <dbReference type="ARBA" id="ARBA00049504"/>
    </source>
</evidence>
<dbReference type="OrthoDB" id="9794626at2"/>
<keyword evidence="7 19" id="KW-1003">Cell membrane</keyword>
<dbReference type="HAMAP" id="MF_00719">
    <property type="entry name" value="CobS"/>
    <property type="match status" value="1"/>
</dbReference>
<dbReference type="Proteomes" id="UP000323646">
    <property type="component" value="Unassembled WGS sequence"/>
</dbReference>
<dbReference type="Pfam" id="PF02654">
    <property type="entry name" value="CobS"/>
    <property type="match status" value="1"/>
</dbReference>
<evidence type="ECO:0000256" key="14">
    <source>
        <dbReference type="ARBA" id="ARBA00025228"/>
    </source>
</evidence>
<evidence type="ECO:0000256" key="10">
    <source>
        <dbReference type="ARBA" id="ARBA00022692"/>
    </source>
</evidence>
<keyword evidence="10 19" id="KW-0812">Transmembrane</keyword>
<comment type="caution">
    <text evidence="20">The sequence shown here is derived from an EMBL/GenBank/DDBJ whole genome shotgun (WGS) entry which is preliminary data.</text>
</comment>
<feature type="transmembrane region" description="Helical" evidence="19">
    <location>
        <begin position="109"/>
        <end position="129"/>
    </location>
</feature>
<comment type="catalytic activity">
    <reaction evidence="18 19">
        <text>alpha-ribazole 5'-phosphate + adenosylcob(III)inamide-GDP = adenosylcob(III)alamin 5'-phosphate + GMP + H(+)</text>
        <dbReference type="Rhea" id="RHEA:23560"/>
        <dbReference type="ChEBI" id="CHEBI:15378"/>
        <dbReference type="ChEBI" id="CHEBI:57918"/>
        <dbReference type="ChEBI" id="CHEBI:58115"/>
        <dbReference type="ChEBI" id="CHEBI:60487"/>
        <dbReference type="ChEBI" id="CHEBI:60493"/>
        <dbReference type="EC" id="2.7.8.26"/>
    </reaction>
</comment>
<keyword evidence="12 19" id="KW-1133">Transmembrane helix</keyword>
<name>A0A5D6WF45_9FIRM</name>
<evidence type="ECO:0000256" key="2">
    <source>
        <dbReference type="ARBA" id="ARBA00004651"/>
    </source>
</evidence>
<evidence type="ECO:0000256" key="4">
    <source>
        <dbReference type="ARBA" id="ARBA00010561"/>
    </source>
</evidence>
<comment type="function">
    <text evidence="14 19">Joins adenosylcobinamide-GDP and alpha-ribazole to generate adenosylcobalamin (Ado-cobalamin). Also synthesizes adenosylcobalamin 5'-phosphate from adenosylcobinamide-GDP and alpha-ribazole 5'-phosphate.</text>
</comment>
<organism evidence="20 21">
    <name type="scientific">Selenomonas ruminis</name>
    <dbReference type="NCBI Taxonomy" id="2593411"/>
    <lineage>
        <taxon>Bacteria</taxon>
        <taxon>Bacillati</taxon>
        <taxon>Bacillota</taxon>
        <taxon>Negativicutes</taxon>
        <taxon>Selenomonadales</taxon>
        <taxon>Selenomonadaceae</taxon>
        <taxon>Selenomonas</taxon>
    </lineage>
</organism>
<reference evidence="20 21" key="1">
    <citation type="submission" date="2019-08" db="EMBL/GenBank/DDBJ databases">
        <title>Selenomonas sp. mPRGC5 and Selenomonas sp. mPRGC8 isolated from ruminal fluid of dairy goat (Capra hircus).</title>
        <authorList>
            <person name="Poothong S."/>
            <person name="Nuengjamnong C."/>
            <person name="Tanasupawat S."/>
        </authorList>
    </citation>
    <scope>NUCLEOTIDE SEQUENCE [LARGE SCALE GENOMIC DNA]</scope>
    <source>
        <strain evidence="21">mPRGC5</strain>
    </source>
</reference>
<dbReference type="AlphaFoldDB" id="A0A5D6WF45"/>
<evidence type="ECO:0000256" key="7">
    <source>
        <dbReference type="ARBA" id="ARBA00022475"/>
    </source>
</evidence>
<dbReference type="GO" id="GO:0005886">
    <property type="term" value="C:plasma membrane"/>
    <property type="evidence" value="ECO:0007669"/>
    <property type="project" value="UniProtKB-SubCell"/>
</dbReference>
<evidence type="ECO:0000256" key="5">
    <source>
        <dbReference type="ARBA" id="ARBA00013200"/>
    </source>
</evidence>
<protein>
    <recommendedName>
        <fullName evidence="6 19">Adenosylcobinamide-GDP ribazoletransferase</fullName>
        <ecNumber evidence="5 19">2.7.8.26</ecNumber>
    </recommendedName>
    <alternativeName>
        <fullName evidence="16 19">Cobalamin synthase</fullName>
    </alternativeName>
    <alternativeName>
        <fullName evidence="15 19">Cobalamin-5'-phosphate synthase</fullName>
    </alternativeName>
</protein>
<dbReference type="RefSeq" id="WP_149170668.1">
    <property type="nucleotide sequence ID" value="NZ_VTOY01000001.1"/>
</dbReference>
<evidence type="ECO:0000313" key="20">
    <source>
        <dbReference type="EMBL" id="TYZ25054.1"/>
    </source>
</evidence>